<protein>
    <recommendedName>
        <fullName evidence="1">YcaO domain-containing protein</fullName>
    </recommendedName>
</protein>
<dbReference type="AlphaFoldDB" id="H0I088"/>
<dbReference type="Gene3D" id="3.30.160.660">
    <property type="match status" value="1"/>
</dbReference>
<dbReference type="PANTHER" id="PTHR37809">
    <property type="entry name" value="RIBOSOMAL PROTEIN S12 METHYLTHIOTRANSFERASE ACCESSORY FACTOR YCAO"/>
    <property type="match status" value="1"/>
</dbReference>
<sequence length="412" mass="45111">MPERQAFEAGAGGSSLVYGPIVITDPTLGCPITVAAGPVRGAKPPRFASGWGNTIQEAATACGYEADETYFAQMIPHERLSHARAGELRGHVIEPPALTLFSDAQYGERMHWNENVDDSRAVPIRWRRSQPLDWIRSDPRFSTSEAWLPAGLCFLGFPNDESSGLPPADSNGLARGSSIEDAVVRGFLEVVERDATAIWWYHQLVLPLIDLTSLADGLASQYADWLQTQSRELRLLNLKLDLPIPVVAAISHDVGGRAMAFGLAAGRSTSEAARRAVGELAECEANLALLKRTAVLSGTAGFTMGALQLYRWHLEVDIHQYPHLLGGATVPASPDELRLDWCSCLDTCRKRDLELLVVDLTRDRKSPVARVFVPGLRHTKPRFAAGRLYDVPVRMGLKPSLSQPSFETLFPL</sequence>
<feature type="domain" description="YcaO" evidence="1">
    <location>
        <begin position="50"/>
        <end position="412"/>
    </location>
</feature>
<name>H0I088_9HYPH</name>
<dbReference type="Pfam" id="PF02624">
    <property type="entry name" value="YcaO"/>
    <property type="match status" value="1"/>
</dbReference>
<gene>
    <name evidence="2" type="ORF">MAXJ12_29375</name>
</gene>
<dbReference type="PANTHER" id="PTHR37809:SF1">
    <property type="entry name" value="RIBOSOMAL PROTEIN S12 METHYLTHIOTRANSFERASE ACCESSORY FACTOR YCAO"/>
    <property type="match status" value="1"/>
</dbReference>
<dbReference type="PROSITE" id="PS51664">
    <property type="entry name" value="YCAO"/>
    <property type="match status" value="1"/>
</dbReference>
<accession>H0I088</accession>
<organism evidence="2 3">
    <name type="scientific">Mesorhizobium alhagi CCNWXJ12-2</name>
    <dbReference type="NCBI Taxonomy" id="1107882"/>
    <lineage>
        <taxon>Bacteria</taxon>
        <taxon>Pseudomonadati</taxon>
        <taxon>Pseudomonadota</taxon>
        <taxon>Alphaproteobacteria</taxon>
        <taxon>Hyphomicrobiales</taxon>
        <taxon>Phyllobacteriaceae</taxon>
        <taxon>Allomesorhizobium</taxon>
    </lineage>
</organism>
<evidence type="ECO:0000313" key="3">
    <source>
        <dbReference type="Proteomes" id="UP000003250"/>
    </source>
</evidence>
<keyword evidence="3" id="KW-1185">Reference proteome</keyword>
<evidence type="ECO:0000259" key="1">
    <source>
        <dbReference type="PROSITE" id="PS51664"/>
    </source>
</evidence>
<dbReference type="OrthoDB" id="2379922at2"/>
<dbReference type="Gene3D" id="3.30.1330.230">
    <property type="match status" value="1"/>
</dbReference>
<dbReference type="RefSeq" id="WP_008839445.1">
    <property type="nucleotide sequence ID" value="NZ_AHAM01000262.1"/>
</dbReference>
<dbReference type="PATRIC" id="fig|1107882.3.peg.5688"/>
<evidence type="ECO:0000313" key="2">
    <source>
        <dbReference type="EMBL" id="EHK53634.1"/>
    </source>
</evidence>
<dbReference type="InterPro" id="IPR003776">
    <property type="entry name" value="YcaO-like_dom"/>
</dbReference>
<dbReference type="Proteomes" id="UP000003250">
    <property type="component" value="Unassembled WGS sequence"/>
</dbReference>
<reference evidence="2 3" key="1">
    <citation type="journal article" date="2012" name="J. Bacteriol.">
        <title>Draft Genome Sequence of Mesorhizobium alhagi CCNWXJ12-2T, a Novel Salt-Resistant Species Isolated from the Desert of Northwestern China.</title>
        <authorList>
            <person name="Zhou M."/>
            <person name="Chen W."/>
            <person name="Chen H."/>
            <person name="Wei G."/>
        </authorList>
    </citation>
    <scope>NUCLEOTIDE SEQUENCE [LARGE SCALE GENOMIC DNA]</scope>
    <source>
        <strain evidence="2 3">CCNWXJ12-2</strain>
    </source>
</reference>
<dbReference type="EMBL" id="AHAM01000262">
    <property type="protein sequence ID" value="EHK53634.1"/>
    <property type="molecule type" value="Genomic_DNA"/>
</dbReference>
<proteinExistence type="predicted"/>
<dbReference type="Gene3D" id="3.30.40.250">
    <property type="match status" value="1"/>
</dbReference>